<sequence>MRLRRRPGSHERAGTGARARRTPRRPGVTATGCERTA</sequence>
<evidence type="ECO:0000256" key="1">
    <source>
        <dbReference type="SAM" id="MobiDB-lite"/>
    </source>
</evidence>
<gene>
    <name evidence="2" type="ORF">BURPS1710A_0734</name>
</gene>
<feature type="compositionally biased region" description="Low complexity" evidence="1">
    <location>
        <begin position="25"/>
        <end position="37"/>
    </location>
</feature>
<dbReference type="HOGENOM" id="CLU_3341407_0_0_4"/>
<name>A0A0E1WBW9_BURPE</name>
<feature type="region of interest" description="Disordered" evidence="1">
    <location>
        <begin position="1"/>
        <end position="37"/>
    </location>
</feature>
<dbReference type="Proteomes" id="UP000001812">
    <property type="component" value="Chromosome I"/>
</dbReference>
<protein>
    <submittedName>
        <fullName evidence="2">Uncharacterized protein</fullName>
    </submittedName>
</protein>
<reference evidence="2" key="1">
    <citation type="submission" date="2009-05" db="EMBL/GenBank/DDBJ databases">
        <authorList>
            <person name="Harkins D.M."/>
            <person name="DeShazer D."/>
            <person name="Woods D.E."/>
            <person name="Brinkac L.M."/>
            <person name="Brown K.A."/>
            <person name="Hung G.C."/>
            <person name="Tuanyok A."/>
            <person name="Zhang B."/>
            <person name="Nierman W.C."/>
        </authorList>
    </citation>
    <scope>NUCLEOTIDE SEQUENCE [LARGE SCALE GENOMIC DNA]</scope>
    <source>
        <strain evidence="2">1710a</strain>
    </source>
</reference>
<organism evidence="2">
    <name type="scientific">Burkholderia pseudomallei 1710a</name>
    <dbReference type="NCBI Taxonomy" id="320371"/>
    <lineage>
        <taxon>Bacteria</taxon>
        <taxon>Pseudomonadati</taxon>
        <taxon>Pseudomonadota</taxon>
        <taxon>Betaproteobacteria</taxon>
        <taxon>Burkholderiales</taxon>
        <taxon>Burkholderiaceae</taxon>
        <taxon>Burkholderia</taxon>
        <taxon>pseudomallei group</taxon>
    </lineage>
</organism>
<evidence type="ECO:0000313" key="2">
    <source>
        <dbReference type="EMBL" id="EET09884.1"/>
    </source>
</evidence>
<dbReference type="AlphaFoldDB" id="A0A0E1WBW9"/>
<accession>A0A0E1WBW9</accession>
<dbReference type="EMBL" id="CM000832">
    <property type="protein sequence ID" value="EET09884.1"/>
    <property type="molecule type" value="Genomic_DNA"/>
</dbReference>
<proteinExistence type="predicted"/>